<evidence type="ECO:0000313" key="4">
    <source>
        <dbReference type="EMBL" id="SEC62217.1"/>
    </source>
</evidence>
<evidence type="ECO:0000256" key="2">
    <source>
        <dbReference type="SAM" id="SignalP"/>
    </source>
</evidence>
<comment type="similarity">
    <text evidence="1">Belongs to the Cu-Zn superoxide dismutase family.</text>
</comment>
<dbReference type="PROSITE" id="PS00087">
    <property type="entry name" value="SOD_CU_ZN_1"/>
    <property type="match status" value="1"/>
</dbReference>
<dbReference type="Pfam" id="PF00080">
    <property type="entry name" value="Sod_Cu"/>
    <property type="match status" value="1"/>
</dbReference>
<feature type="domain" description="Superoxide dismutase copper/zinc binding" evidence="3">
    <location>
        <begin position="39"/>
        <end position="168"/>
    </location>
</feature>
<dbReference type="AlphaFoldDB" id="A0A1H4U0L0"/>
<dbReference type="SUPFAM" id="SSF49329">
    <property type="entry name" value="Cu,Zn superoxide dismutase-like"/>
    <property type="match status" value="1"/>
</dbReference>
<dbReference type="InterPro" id="IPR024134">
    <property type="entry name" value="SOD_Cu/Zn_/chaperone"/>
</dbReference>
<organism evidence="4 5">
    <name type="scientific">Terriglobus roseus</name>
    <dbReference type="NCBI Taxonomy" id="392734"/>
    <lineage>
        <taxon>Bacteria</taxon>
        <taxon>Pseudomonadati</taxon>
        <taxon>Acidobacteriota</taxon>
        <taxon>Terriglobia</taxon>
        <taxon>Terriglobales</taxon>
        <taxon>Acidobacteriaceae</taxon>
        <taxon>Terriglobus</taxon>
    </lineage>
</organism>
<dbReference type="PROSITE" id="PS51257">
    <property type="entry name" value="PROKAR_LIPOPROTEIN"/>
    <property type="match status" value="1"/>
</dbReference>
<dbReference type="GO" id="GO:0006801">
    <property type="term" value="P:superoxide metabolic process"/>
    <property type="evidence" value="ECO:0007669"/>
    <property type="project" value="InterPro"/>
</dbReference>
<keyword evidence="2" id="KW-0732">Signal</keyword>
<dbReference type="CDD" id="cd00305">
    <property type="entry name" value="Cu-Zn_Superoxide_Dismutase"/>
    <property type="match status" value="1"/>
</dbReference>
<evidence type="ECO:0000313" key="5">
    <source>
        <dbReference type="Proteomes" id="UP000182409"/>
    </source>
</evidence>
<evidence type="ECO:0000259" key="3">
    <source>
        <dbReference type="Pfam" id="PF00080"/>
    </source>
</evidence>
<evidence type="ECO:0000256" key="1">
    <source>
        <dbReference type="ARBA" id="ARBA00010457"/>
    </source>
</evidence>
<gene>
    <name evidence="4" type="ORF">SAMN05443244_3919</name>
</gene>
<proteinExistence type="inferred from homology"/>
<dbReference type="RefSeq" id="WP_074655593.1">
    <property type="nucleotide sequence ID" value="NZ_FNSD01000001.1"/>
</dbReference>
<feature type="chain" id="PRO_5010172687" evidence="2">
    <location>
        <begin position="21"/>
        <end position="172"/>
    </location>
</feature>
<dbReference type="OrthoDB" id="9792957at2"/>
<dbReference type="Gene3D" id="2.60.40.200">
    <property type="entry name" value="Superoxide dismutase, copper/zinc binding domain"/>
    <property type="match status" value="1"/>
</dbReference>
<dbReference type="GO" id="GO:0005507">
    <property type="term" value="F:copper ion binding"/>
    <property type="evidence" value="ECO:0007669"/>
    <property type="project" value="InterPro"/>
</dbReference>
<name>A0A1H4U0L0_9BACT</name>
<dbReference type="InterPro" id="IPR018152">
    <property type="entry name" value="SOD_Cu/Zn_BS"/>
</dbReference>
<dbReference type="InterPro" id="IPR036423">
    <property type="entry name" value="SOD-like_Cu/Zn_dom_sf"/>
</dbReference>
<dbReference type="PANTHER" id="PTHR10003">
    <property type="entry name" value="SUPEROXIDE DISMUTASE CU-ZN -RELATED"/>
    <property type="match status" value="1"/>
</dbReference>
<sequence length="172" mass="17837">MRKQWIATLCLIGGCTVAMAAPKKALTVPMKDSKGAEVGEIEITEKAKTVTLNVMLHGLPAGQHGIHVHAGGSCTAPDFTDAGGHLNPDSKKHGFKNPMGHHAGDFPSSITIMDDGHGSFKLTSTDVTLKPGEPNSIYGKAIVVHESADDEMTDPAGASGKRIACGVVPASM</sequence>
<reference evidence="4 5" key="1">
    <citation type="submission" date="2016-10" db="EMBL/GenBank/DDBJ databases">
        <authorList>
            <person name="de Groot N.N."/>
        </authorList>
    </citation>
    <scope>NUCLEOTIDE SEQUENCE [LARGE SCALE GENOMIC DNA]</scope>
    <source>
        <strain evidence="4 5">AB35.6</strain>
    </source>
</reference>
<dbReference type="EMBL" id="FNSD01000001">
    <property type="protein sequence ID" value="SEC62217.1"/>
    <property type="molecule type" value="Genomic_DNA"/>
</dbReference>
<dbReference type="InterPro" id="IPR001424">
    <property type="entry name" value="SOD_Cu_Zn_dom"/>
</dbReference>
<protein>
    <submittedName>
        <fullName evidence="4">Superoxide dismutase, Cu-Zn family</fullName>
    </submittedName>
</protein>
<dbReference type="Proteomes" id="UP000182409">
    <property type="component" value="Unassembled WGS sequence"/>
</dbReference>
<feature type="signal peptide" evidence="2">
    <location>
        <begin position="1"/>
        <end position="20"/>
    </location>
</feature>
<accession>A0A1H4U0L0</accession>